<dbReference type="PANTHER" id="PTHR11748:SF111">
    <property type="entry name" value="D-LACTATE DEHYDROGENASE, MITOCHONDRIAL-RELATED"/>
    <property type="match status" value="1"/>
</dbReference>
<dbReference type="GO" id="GO:0004458">
    <property type="term" value="F:D-lactate dehydrogenase (cytochrome) activity"/>
    <property type="evidence" value="ECO:0007669"/>
    <property type="project" value="UniProtKB-EC"/>
</dbReference>
<dbReference type="GO" id="GO:0051536">
    <property type="term" value="F:iron-sulfur cluster binding"/>
    <property type="evidence" value="ECO:0007669"/>
    <property type="project" value="UniProtKB-KW"/>
</dbReference>
<comment type="cofactor">
    <cofactor evidence="1">
        <name>FAD</name>
        <dbReference type="ChEBI" id="CHEBI:57692"/>
    </cofactor>
</comment>
<accession>H5SQK8</accession>
<dbReference type="EC" id="1.1.2.4" evidence="10"/>
<dbReference type="InterPro" id="IPR017896">
    <property type="entry name" value="4Fe4S_Fe-S-bd"/>
</dbReference>
<evidence type="ECO:0000313" key="13">
    <source>
        <dbReference type="EMBL" id="BAL58444.1"/>
    </source>
</evidence>
<evidence type="ECO:0000256" key="2">
    <source>
        <dbReference type="ARBA" id="ARBA00008000"/>
    </source>
</evidence>
<dbReference type="GO" id="GO:1903457">
    <property type="term" value="P:lactate catabolic process"/>
    <property type="evidence" value="ECO:0007669"/>
    <property type="project" value="TreeGrafter"/>
</dbReference>
<dbReference type="Gene3D" id="3.30.465.10">
    <property type="match status" value="1"/>
</dbReference>
<dbReference type="PROSITE" id="PS00198">
    <property type="entry name" value="4FE4S_FER_1"/>
    <property type="match status" value="1"/>
</dbReference>
<evidence type="ECO:0000256" key="9">
    <source>
        <dbReference type="ARBA" id="ARBA00023014"/>
    </source>
</evidence>
<evidence type="ECO:0000256" key="6">
    <source>
        <dbReference type="ARBA" id="ARBA00022946"/>
    </source>
</evidence>
<dbReference type="SUPFAM" id="SSF54862">
    <property type="entry name" value="4Fe-4S ferredoxins"/>
    <property type="match status" value="1"/>
</dbReference>
<sequence>MAADALASELRKFLSPEARLYTDLSSRRLYARDQGEPPRFVERLLLQRNIPDLVLQPALPDDAIAALRWAQHKALSVVPRGAATFGLGGAVPTNHGLVLDLSPLRLIEEINLDAQAVTVLAGTRWADLAHALKPHGLTLYTYPTSWFSTVGGWVNTGGYGVGSTAFGHFQNQIERLTVITPQGELRELTHTDPDFEYFIGTEGQMGVVWAVTLRVRPAQAQTIPLLVQCDSAREAFAAARELEGLRPYHMKYLSAARLHEINLSMNTAELAIPERESILAALEDEESAQLCRRWAQQNELRVGSPYQSHYLWHERLFPMRPKRLGPGMLASEVVLDSEQAPEFLEKAEHEAQRYGVHLASEAYFLDKGQALLLPVFTFNTRNRFSEFYTASLSLVLTKLGIALGGRPYVIGIWNTPFVRDKLGAKFDKLRAYKKSVDPRGLFNPGKFFALPPHWSSMMLKGLPLGAGLELARFFAPLSCKIFRPTPQRYPAREPGRPPTAISPLLDLLEYNETLCSRCGSCVPVCPAYIYTKDERTTARGKLHLGLALLKGEQLDAAGAQALFYCMHCRACTDVCQSSLDLVPVWDELERRVEKLYGKDQKKTEEFVRGVEQMKLMPGTEYVPPIAQVTQTGGIIVGDRHAS</sequence>
<evidence type="ECO:0000256" key="4">
    <source>
        <dbReference type="ARBA" id="ARBA00022723"/>
    </source>
</evidence>
<evidence type="ECO:0000259" key="11">
    <source>
        <dbReference type="PROSITE" id="PS51379"/>
    </source>
</evidence>
<keyword evidence="8" id="KW-0408">Iron</keyword>
<name>H5SQK8_ACEAU</name>
<dbReference type="InterPro" id="IPR004113">
    <property type="entry name" value="FAD-bd_oxidored_4_C"/>
</dbReference>
<feature type="domain" description="4Fe-4S ferredoxin-type" evidence="11">
    <location>
        <begin position="506"/>
        <end position="535"/>
    </location>
</feature>
<gene>
    <name evidence="13" type="ORF">HGMM_OP1C139</name>
</gene>
<proteinExistence type="inferred from homology"/>
<dbReference type="EMBL" id="AP011800">
    <property type="protein sequence ID" value="BAL58444.1"/>
    <property type="molecule type" value="Genomic_DNA"/>
</dbReference>
<dbReference type="InterPro" id="IPR016164">
    <property type="entry name" value="FAD-linked_Oxase-like_C"/>
</dbReference>
<keyword evidence="7" id="KW-0560">Oxidoreductase</keyword>
<dbReference type="Pfam" id="PF13183">
    <property type="entry name" value="Fer4_8"/>
    <property type="match status" value="1"/>
</dbReference>
<evidence type="ECO:0000259" key="12">
    <source>
        <dbReference type="PROSITE" id="PS51387"/>
    </source>
</evidence>
<dbReference type="InterPro" id="IPR036318">
    <property type="entry name" value="FAD-bd_PCMH-like_sf"/>
</dbReference>
<dbReference type="PROSITE" id="PS51387">
    <property type="entry name" value="FAD_PCMH"/>
    <property type="match status" value="1"/>
</dbReference>
<evidence type="ECO:0000256" key="7">
    <source>
        <dbReference type="ARBA" id="ARBA00023002"/>
    </source>
</evidence>
<dbReference type="SUPFAM" id="SSF56176">
    <property type="entry name" value="FAD-binding/transporter-associated domain-like"/>
    <property type="match status" value="1"/>
</dbReference>
<dbReference type="Gene3D" id="1.10.1060.10">
    <property type="entry name" value="Alpha-helical ferredoxin"/>
    <property type="match status" value="1"/>
</dbReference>
<dbReference type="InterPro" id="IPR006094">
    <property type="entry name" value="Oxid_FAD_bind_N"/>
</dbReference>
<reference evidence="13" key="1">
    <citation type="journal article" date="2005" name="Environ. Microbiol.">
        <title>Genetic and functional properties of uncultivated thermophilic crenarchaeotes from a subsurface gold mine as revealed by analysis of genome fragments.</title>
        <authorList>
            <person name="Nunoura T."/>
            <person name="Hirayama H."/>
            <person name="Takami H."/>
            <person name="Oida H."/>
            <person name="Nishi S."/>
            <person name="Shimamura S."/>
            <person name="Suzuki Y."/>
            <person name="Inagaki F."/>
            <person name="Takai K."/>
            <person name="Nealson K.H."/>
            <person name="Horikoshi K."/>
        </authorList>
    </citation>
    <scope>NUCLEOTIDE SEQUENCE</scope>
</reference>
<keyword evidence="4" id="KW-0479">Metal-binding</keyword>
<reference evidence="13" key="2">
    <citation type="journal article" date="2012" name="PLoS ONE">
        <title>A Deeply Branching Thermophilic Bacterium with an Ancient Acetyl-CoA Pathway Dominates a Subsurface Ecosystem.</title>
        <authorList>
            <person name="Takami H."/>
            <person name="Noguchi H."/>
            <person name="Takaki Y."/>
            <person name="Uchiyama I."/>
            <person name="Toyoda A."/>
            <person name="Nishi S."/>
            <person name="Chee G.-J."/>
            <person name="Arai W."/>
            <person name="Nunoura T."/>
            <person name="Itoh T."/>
            <person name="Hattori M."/>
            <person name="Takai K."/>
        </authorList>
    </citation>
    <scope>NUCLEOTIDE SEQUENCE</scope>
</reference>
<evidence type="ECO:0000256" key="3">
    <source>
        <dbReference type="ARBA" id="ARBA00022630"/>
    </source>
</evidence>
<keyword evidence="3" id="KW-0285">Flavoprotein</keyword>
<dbReference type="GO" id="GO:0071949">
    <property type="term" value="F:FAD binding"/>
    <property type="evidence" value="ECO:0007669"/>
    <property type="project" value="InterPro"/>
</dbReference>
<evidence type="ECO:0000256" key="5">
    <source>
        <dbReference type="ARBA" id="ARBA00022827"/>
    </source>
</evidence>
<dbReference type="Pfam" id="PF02913">
    <property type="entry name" value="FAD-oxidase_C"/>
    <property type="match status" value="1"/>
</dbReference>
<protein>
    <recommendedName>
        <fullName evidence="10">D-lactate dehydrogenase (cytochrome)</fullName>
        <ecNumber evidence="10">1.1.2.4</ecNumber>
    </recommendedName>
</protein>
<evidence type="ECO:0000256" key="10">
    <source>
        <dbReference type="ARBA" id="ARBA00038897"/>
    </source>
</evidence>
<dbReference type="InterPro" id="IPR016166">
    <property type="entry name" value="FAD-bd_PCMH"/>
</dbReference>
<dbReference type="SUPFAM" id="SSF55103">
    <property type="entry name" value="FAD-linked oxidases, C-terminal domain"/>
    <property type="match status" value="1"/>
</dbReference>
<dbReference type="PROSITE" id="PS51379">
    <property type="entry name" value="4FE4S_FER_2"/>
    <property type="match status" value="1"/>
</dbReference>
<keyword evidence="9" id="KW-0411">Iron-sulfur</keyword>
<dbReference type="InterPro" id="IPR009051">
    <property type="entry name" value="Helical_ferredxn"/>
</dbReference>
<dbReference type="InterPro" id="IPR016169">
    <property type="entry name" value="FAD-bd_PCMH_sub2"/>
</dbReference>
<dbReference type="Pfam" id="PF01565">
    <property type="entry name" value="FAD_binding_4"/>
    <property type="match status" value="1"/>
</dbReference>
<evidence type="ECO:0000256" key="1">
    <source>
        <dbReference type="ARBA" id="ARBA00001974"/>
    </source>
</evidence>
<dbReference type="GO" id="GO:0046872">
    <property type="term" value="F:metal ion binding"/>
    <property type="evidence" value="ECO:0007669"/>
    <property type="project" value="UniProtKB-KW"/>
</dbReference>
<comment type="similarity">
    <text evidence="2">Belongs to the FAD-binding oxidoreductase/transferase type 4 family.</text>
</comment>
<keyword evidence="6" id="KW-0809">Transit peptide</keyword>
<keyword evidence="5" id="KW-0274">FAD</keyword>
<organism evidence="13">
    <name type="scientific">Acetithermum autotrophicum</name>
    <dbReference type="NCBI Taxonomy" id="1446466"/>
    <lineage>
        <taxon>Bacteria</taxon>
        <taxon>Candidatus Bipolaricaulota</taxon>
        <taxon>Candidatus Acetithermum</taxon>
    </lineage>
</organism>
<dbReference type="PANTHER" id="PTHR11748">
    <property type="entry name" value="D-LACTATE DEHYDROGENASE"/>
    <property type="match status" value="1"/>
</dbReference>
<dbReference type="AlphaFoldDB" id="H5SQK8"/>
<feature type="domain" description="FAD-binding PCMH-type" evidence="12">
    <location>
        <begin position="47"/>
        <end position="218"/>
    </location>
</feature>
<dbReference type="GO" id="GO:0008720">
    <property type="term" value="F:D-lactate dehydrogenase (NAD+) activity"/>
    <property type="evidence" value="ECO:0007669"/>
    <property type="project" value="TreeGrafter"/>
</dbReference>
<dbReference type="InterPro" id="IPR017900">
    <property type="entry name" value="4Fe4S_Fe_S_CS"/>
</dbReference>
<evidence type="ECO:0000256" key="8">
    <source>
        <dbReference type="ARBA" id="ARBA00023004"/>
    </source>
</evidence>